<feature type="compositionally biased region" description="Polar residues" evidence="3">
    <location>
        <begin position="432"/>
        <end position="450"/>
    </location>
</feature>
<comment type="caution">
    <text evidence="5">The sequence shown here is derived from an EMBL/GenBank/DDBJ whole genome shotgun (WGS) entry which is preliminary data.</text>
</comment>
<proteinExistence type="predicted"/>
<keyword evidence="1" id="KW-0863">Zinc-finger</keyword>
<feature type="compositionally biased region" description="Low complexity" evidence="3">
    <location>
        <begin position="486"/>
        <end position="496"/>
    </location>
</feature>
<dbReference type="InterPro" id="IPR001841">
    <property type="entry name" value="Znf_RING"/>
</dbReference>
<dbReference type="OrthoDB" id="774873at2759"/>
<dbReference type="EMBL" id="AWWV01004847">
    <property type="protein sequence ID" value="OMP06663.1"/>
    <property type="molecule type" value="Genomic_DNA"/>
</dbReference>
<dbReference type="Proteomes" id="UP000188268">
    <property type="component" value="Unassembled WGS sequence"/>
</dbReference>
<keyword evidence="6" id="KW-1185">Reference proteome</keyword>
<name>A0A1R3KHT9_COCAP</name>
<dbReference type="CDD" id="cd23128">
    <property type="entry name" value="RING-HC_MIP1-like"/>
    <property type="match status" value="1"/>
</dbReference>
<dbReference type="InterPro" id="IPR013083">
    <property type="entry name" value="Znf_RING/FYVE/PHD"/>
</dbReference>
<feature type="compositionally biased region" description="Polar residues" evidence="3">
    <location>
        <begin position="243"/>
        <end position="275"/>
    </location>
</feature>
<dbReference type="GO" id="GO:0008270">
    <property type="term" value="F:zinc ion binding"/>
    <property type="evidence" value="ECO:0007669"/>
    <property type="project" value="UniProtKB-KW"/>
</dbReference>
<sequence length="866" mass="96543">MAECRMGFIGLKTSYVHKMDEKTNNHGPAGKLGSSSSVLPQDKGSKNKRKLDDPSLENPVYVPSSGTELPLHELPPEIVQSPVLGALTAKSSGVPLKEDFELADWDDPIACEYEELLLSNLHTIFHNAIKKIVECGYKEDIAEKAISRRGLYQGGKDLVANVANDALASLKQGQEGDMSTHVFEDFRQLVEYTMLEMIGVLGEVKPSLSIAEAMWWLLVCDLNILVACEAEGDIFHNFGSTEIPSENYSNSNPQLRSETQIPETIPSSNEPNVSSHPYPVSRNHLPETLKFGSFPNLPNTKNPLAYERTILEKESLVSMGASGDYLPVASHSESWTGRKGRSKKDLAALRQKSFNMEKYRGYVKGSFRAGRLSAAFSSFVVEKRMKSPSELPAVNMKKASSKMNAEARALPNESHRVFTISSSGLILDDNSSKLPTKGTKSTVPPANTEISQSSSLGKKSVSKSEGRTSVSSKTPDNDGEKKPTSKAESSSSVSSKMPDYYAGIPYDESLGKYMPQDEKDELILKLVPRLQELQNELHSWTQWANQKIMQAARRLSKDQPELKSLRQEKEEVEQLKKEKLAMEENTMKRLSEMEFALNNATSQVEDAHFTVQKLEREHSLLKQELEVATLQAAHAAASCQVSLLREQTAMKDAQSWDGQRSVLQEELTSEKQNLVELQRKVGKAKNIYNQTEMRLKQESTAKEKFLAQAASIRKEQERLEAAAKAEEDKIKQKAEKDMQKYVEEIKELENKLSELKLKLDSSKIAALRRGTGGVKGQCSSVNQGNEITSFSTRVVDIKDYSGNRGLKQEHECVMCLSEEKITVFLPCAHQVLCVKCNELHEKQGMKDCPACRTPIKRRLCARFAKP</sequence>
<dbReference type="Gramene" id="OMP06663">
    <property type="protein sequence ID" value="OMP06663"/>
    <property type="gene ID" value="CCACVL1_01479"/>
</dbReference>
<feature type="region of interest" description="Disordered" evidence="3">
    <location>
        <begin position="429"/>
        <end position="500"/>
    </location>
</feature>
<keyword evidence="2" id="KW-0175">Coiled coil</keyword>
<dbReference type="Pfam" id="PF13920">
    <property type="entry name" value="zf-C3HC4_3"/>
    <property type="match status" value="1"/>
</dbReference>
<dbReference type="InterPro" id="IPR046527">
    <property type="entry name" value="PIR2-like_helical"/>
</dbReference>
<evidence type="ECO:0000256" key="2">
    <source>
        <dbReference type="SAM" id="Coils"/>
    </source>
</evidence>
<dbReference type="PROSITE" id="PS50089">
    <property type="entry name" value="ZF_RING_2"/>
    <property type="match status" value="1"/>
</dbReference>
<dbReference type="PANTHER" id="PTHR46405">
    <property type="entry name" value="OS05G0141500 PROTEIN"/>
    <property type="match status" value="1"/>
</dbReference>
<reference evidence="5 6" key="1">
    <citation type="submission" date="2013-09" db="EMBL/GenBank/DDBJ databases">
        <title>Corchorus capsularis genome sequencing.</title>
        <authorList>
            <person name="Alam M."/>
            <person name="Haque M.S."/>
            <person name="Islam M.S."/>
            <person name="Emdad E.M."/>
            <person name="Islam M.M."/>
            <person name="Ahmed B."/>
            <person name="Halim A."/>
            <person name="Hossen Q.M.M."/>
            <person name="Hossain M.Z."/>
            <person name="Ahmed R."/>
            <person name="Khan M.M."/>
            <person name="Islam R."/>
            <person name="Rashid M.M."/>
            <person name="Khan S.A."/>
            <person name="Rahman M.S."/>
            <person name="Alam M."/>
        </authorList>
    </citation>
    <scope>NUCLEOTIDE SEQUENCE [LARGE SCALE GENOMIC DNA]</scope>
    <source>
        <strain evidence="6">cv. CVL-1</strain>
        <tissue evidence="5">Whole seedling</tissue>
    </source>
</reference>
<feature type="compositionally biased region" description="Basic and acidic residues" evidence="3">
    <location>
        <begin position="475"/>
        <end position="485"/>
    </location>
</feature>
<protein>
    <submittedName>
        <fullName evidence="5">Putative E3 ubiquitin-protein ligase</fullName>
    </submittedName>
</protein>
<evidence type="ECO:0000313" key="5">
    <source>
        <dbReference type="EMBL" id="OMP06663.1"/>
    </source>
</evidence>
<feature type="region of interest" description="Disordered" evidence="3">
    <location>
        <begin position="20"/>
        <end position="64"/>
    </location>
</feature>
<evidence type="ECO:0000259" key="4">
    <source>
        <dbReference type="PROSITE" id="PS50089"/>
    </source>
</evidence>
<dbReference type="OMA" id="KPHAIAR"/>
<organism evidence="5 6">
    <name type="scientific">Corchorus capsularis</name>
    <name type="common">Jute</name>
    <dbReference type="NCBI Taxonomy" id="210143"/>
    <lineage>
        <taxon>Eukaryota</taxon>
        <taxon>Viridiplantae</taxon>
        <taxon>Streptophyta</taxon>
        <taxon>Embryophyta</taxon>
        <taxon>Tracheophyta</taxon>
        <taxon>Spermatophyta</taxon>
        <taxon>Magnoliopsida</taxon>
        <taxon>eudicotyledons</taxon>
        <taxon>Gunneridae</taxon>
        <taxon>Pentapetalae</taxon>
        <taxon>rosids</taxon>
        <taxon>malvids</taxon>
        <taxon>Malvales</taxon>
        <taxon>Malvaceae</taxon>
        <taxon>Grewioideae</taxon>
        <taxon>Apeibeae</taxon>
        <taxon>Corchorus</taxon>
    </lineage>
</organism>
<dbReference type="Gene3D" id="3.30.40.10">
    <property type="entry name" value="Zinc/RING finger domain, C3HC4 (zinc finger)"/>
    <property type="match status" value="1"/>
</dbReference>
<gene>
    <name evidence="5" type="ORF">CCACVL1_01479</name>
</gene>
<feature type="region of interest" description="Disordered" evidence="3">
    <location>
        <begin position="243"/>
        <end position="279"/>
    </location>
</feature>
<evidence type="ECO:0000256" key="1">
    <source>
        <dbReference type="PROSITE-ProRule" id="PRU00175"/>
    </source>
</evidence>
<dbReference type="AlphaFoldDB" id="A0A1R3KHT9"/>
<keyword evidence="1" id="KW-0479">Metal-binding</keyword>
<dbReference type="Pfam" id="PF20235">
    <property type="entry name" value="PIR2-like_helical"/>
    <property type="match status" value="1"/>
</dbReference>
<dbReference type="PANTHER" id="PTHR46405:SF4">
    <property type="entry name" value="E3 UBIQUITIN-PROTEIN LIGASE RF298-RELATED"/>
    <property type="match status" value="1"/>
</dbReference>
<feature type="coiled-coil region" evidence="2">
    <location>
        <begin position="660"/>
        <end position="765"/>
    </location>
</feature>
<feature type="domain" description="RING-type" evidence="4">
    <location>
        <begin position="812"/>
        <end position="852"/>
    </location>
</feature>
<dbReference type="SUPFAM" id="SSF57850">
    <property type="entry name" value="RING/U-box"/>
    <property type="match status" value="1"/>
</dbReference>
<feature type="coiled-coil region" evidence="2">
    <location>
        <begin position="562"/>
        <end position="631"/>
    </location>
</feature>
<evidence type="ECO:0000256" key="3">
    <source>
        <dbReference type="SAM" id="MobiDB-lite"/>
    </source>
</evidence>
<accession>A0A1R3KHT9</accession>
<dbReference type="InterPro" id="IPR046934">
    <property type="entry name" value="PIR2-like"/>
</dbReference>
<evidence type="ECO:0000313" key="6">
    <source>
        <dbReference type="Proteomes" id="UP000188268"/>
    </source>
</evidence>
<keyword evidence="1" id="KW-0862">Zinc</keyword>